<evidence type="ECO:0000313" key="3">
    <source>
        <dbReference type="Proteomes" id="UP000198157"/>
    </source>
</evidence>
<dbReference type="InterPro" id="IPR008715">
    <property type="entry name" value="SAM-MeTfrase_NodS-like"/>
</dbReference>
<evidence type="ECO:0000256" key="1">
    <source>
        <dbReference type="ARBA" id="ARBA00022679"/>
    </source>
</evidence>
<dbReference type="PANTHER" id="PTHR43861:SF3">
    <property type="entry name" value="PUTATIVE (AFU_ORTHOLOGUE AFUA_2G14390)-RELATED"/>
    <property type="match status" value="1"/>
</dbReference>
<keyword evidence="2" id="KW-0489">Methyltransferase</keyword>
<protein>
    <submittedName>
        <fullName evidence="2">SAM-dependent methyltransferase</fullName>
    </submittedName>
</protein>
<comment type="caution">
    <text evidence="2">The sequence shown here is derived from an EMBL/GenBank/DDBJ whole genome shotgun (WGS) entry which is preliminary data.</text>
</comment>
<reference evidence="2 3" key="1">
    <citation type="submission" date="2017-06" db="EMBL/GenBank/DDBJ databases">
        <authorList>
            <person name="Kim H.J."/>
            <person name="Triplett B.A."/>
        </authorList>
    </citation>
    <scope>NUCLEOTIDE SEQUENCE [LARGE SCALE GENOMIC DNA]</scope>
    <source>
        <strain evidence="2 3">13146</strain>
    </source>
</reference>
<dbReference type="CDD" id="cd02440">
    <property type="entry name" value="AdoMet_MTases"/>
    <property type="match status" value="1"/>
</dbReference>
<proteinExistence type="predicted"/>
<keyword evidence="1 2" id="KW-0808">Transferase</keyword>
<dbReference type="GO" id="GO:0009312">
    <property type="term" value="P:oligosaccharide biosynthetic process"/>
    <property type="evidence" value="ECO:0007669"/>
    <property type="project" value="InterPro"/>
</dbReference>
<dbReference type="AlphaFoldDB" id="A0A246HLC0"/>
<dbReference type="OrthoDB" id="116799at2"/>
<accession>A0A246HLC0</accession>
<dbReference type="GO" id="GO:0032259">
    <property type="term" value="P:methylation"/>
    <property type="evidence" value="ECO:0007669"/>
    <property type="project" value="UniProtKB-KW"/>
</dbReference>
<dbReference type="GO" id="GO:0008757">
    <property type="term" value="F:S-adenosylmethionine-dependent methyltransferase activity"/>
    <property type="evidence" value="ECO:0007669"/>
    <property type="project" value="InterPro"/>
</dbReference>
<dbReference type="PANTHER" id="PTHR43861">
    <property type="entry name" value="TRANS-ACONITATE 2-METHYLTRANSFERASE-RELATED"/>
    <property type="match status" value="1"/>
</dbReference>
<organism evidence="2 3">
    <name type="scientific">Stenotrophomonas maltophilia</name>
    <name type="common">Pseudomonas maltophilia</name>
    <name type="synonym">Xanthomonas maltophilia</name>
    <dbReference type="NCBI Taxonomy" id="40324"/>
    <lineage>
        <taxon>Bacteria</taxon>
        <taxon>Pseudomonadati</taxon>
        <taxon>Pseudomonadota</taxon>
        <taxon>Gammaproteobacteria</taxon>
        <taxon>Lysobacterales</taxon>
        <taxon>Lysobacteraceae</taxon>
        <taxon>Stenotrophomonas</taxon>
        <taxon>Stenotrophomonas maltophilia group</taxon>
    </lineage>
</organism>
<name>A0A246HLC0_STEMA</name>
<dbReference type="Gene3D" id="3.40.50.150">
    <property type="entry name" value="Vaccinia Virus protein VP39"/>
    <property type="match status" value="1"/>
</dbReference>
<evidence type="ECO:0000313" key="2">
    <source>
        <dbReference type="EMBL" id="OWQ52650.1"/>
    </source>
</evidence>
<dbReference type="InterPro" id="IPR029063">
    <property type="entry name" value="SAM-dependent_MTases_sf"/>
</dbReference>
<dbReference type="SUPFAM" id="SSF53335">
    <property type="entry name" value="S-adenosyl-L-methionine-dependent methyltransferases"/>
    <property type="match status" value="1"/>
</dbReference>
<sequence length="195" mass="22180">MSDVAYFNALYEKDDPFQYRTRWYEQRKRALTLASLPRERFARGWELGCSNGVLTAALAERCDHLLATDLSDGAVAAARAMTRRHTHVTIEQARHPQDWPAGTFDLIVLGEMGYYLSQEEMRQTAAQVVRSLTPQGIVIACHWRVPFEQARCSAAFVHAQLDEGLPRVFSYRDQDMLLEGWSADTTSVAEREGLR</sequence>
<gene>
    <name evidence="2" type="ORF">CEE60_12090</name>
</gene>
<dbReference type="Proteomes" id="UP000198157">
    <property type="component" value="Unassembled WGS sequence"/>
</dbReference>
<dbReference type="EMBL" id="NIVS01000028">
    <property type="protein sequence ID" value="OWQ52650.1"/>
    <property type="molecule type" value="Genomic_DNA"/>
</dbReference>
<dbReference type="Pfam" id="PF05401">
    <property type="entry name" value="NodS"/>
    <property type="match status" value="1"/>
</dbReference>